<evidence type="ECO:0000313" key="2">
    <source>
        <dbReference type="EMBL" id="AGR61110.1"/>
    </source>
</evidence>
<keyword evidence="1" id="KW-0812">Transmembrane</keyword>
<dbReference type="HOGENOM" id="CLU_2994043_0_0_6"/>
<feature type="transmembrane region" description="Helical" evidence="1">
    <location>
        <begin position="21"/>
        <end position="42"/>
    </location>
</feature>
<organism evidence="2 3">
    <name type="scientific">Salmonella bongori N268-08</name>
    <dbReference type="NCBI Taxonomy" id="1197719"/>
    <lineage>
        <taxon>Bacteria</taxon>
        <taxon>Pseudomonadati</taxon>
        <taxon>Pseudomonadota</taxon>
        <taxon>Gammaproteobacteria</taxon>
        <taxon>Enterobacterales</taxon>
        <taxon>Enterobacteriaceae</taxon>
        <taxon>Salmonella</taxon>
    </lineage>
</organism>
<accession>S5NER3</accession>
<keyword evidence="1" id="KW-1133">Transmembrane helix</keyword>
<evidence type="ECO:0000313" key="3">
    <source>
        <dbReference type="Proteomes" id="UP000015042"/>
    </source>
</evidence>
<dbReference type="KEGG" id="sbz:A464_3926"/>
<dbReference type="PATRIC" id="fig|1197719.3.peg.3916"/>
<sequence length="57" mass="6850">MFVLQFCNLLRQIDSFLRTKNLFYHLVLQLITLVAVIAYSTMFDHKLSYIYFISIML</sequence>
<dbReference type="EMBL" id="CP006608">
    <property type="protein sequence ID" value="AGR61110.1"/>
    <property type="molecule type" value="Genomic_DNA"/>
</dbReference>
<reference evidence="2 3" key="1">
    <citation type="submission" date="2013-07" db="EMBL/GenBank/DDBJ databases">
        <title>Genome sequence of Salmonella bongori N268-08 - a rare clinical isolate.</title>
        <authorList>
            <person name="Marti R."/>
            <person name="Hagens S."/>
            <person name="Loessner M.J."/>
            <person name="Klumpp J."/>
        </authorList>
    </citation>
    <scope>NUCLEOTIDE SEQUENCE [LARGE SCALE GENOMIC DNA]</scope>
    <source>
        <strain evidence="2 3">N268-08</strain>
    </source>
</reference>
<dbReference type="AlphaFoldDB" id="S5NER3"/>
<name>S5NER3_SALBN</name>
<proteinExistence type="predicted"/>
<dbReference type="Proteomes" id="UP000015042">
    <property type="component" value="Chromosome"/>
</dbReference>
<evidence type="ECO:0000256" key="1">
    <source>
        <dbReference type="SAM" id="Phobius"/>
    </source>
</evidence>
<protein>
    <submittedName>
        <fullName evidence="2">Uncharacterized protein</fullName>
    </submittedName>
</protein>
<gene>
    <name evidence="2" type="ORF">A464_3926</name>
</gene>
<keyword evidence="1" id="KW-0472">Membrane</keyword>